<reference evidence="1 2" key="1">
    <citation type="submission" date="2024-01" db="EMBL/GenBank/DDBJ databases">
        <title>Genome assemblies of Stephania.</title>
        <authorList>
            <person name="Yang L."/>
        </authorList>
    </citation>
    <scope>NUCLEOTIDE SEQUENCE [LARGE SCALE GENOMIC DNA]</scope>
    <source>
        <strain evidence="1">YNDBR</strain>
        <tissue evidence="1">Leaf</tissue>
    </source>
</reference>
<evidence type="ECO:0000313" key="1">
    <source>
        <dbReference type="EMBL" id="KAK9169565.1"/>
    </source>
</evidence>
<organism evidence="1 2">
    <name type="scientific">Stephania yunnanensis</name>
    <dbReference type="NCBI Taxonomy" id="152371"/>
    <lineage>
        <taxon>Eukaryota</taxon>
        <taxon>Viridiplantae</taxon>
        <taxon>Streptophyta</taxon>
        <taxon>Embryophyta</taxon>
        <taxon>Tracheophyta</taxon>
        <taxon>Spermatophyta</taxon>
        <taxon>Magnoliopsida</taxon>
        <taxon>Ranunculales</taxon>
        <taxon>Menispermaceae</taxon>
        <taxon>Menispermoideae</taxon>
        <taxon>Cissampelideae</taxon>
        <taxon>Stephania</taxon>
    </lineage>
</organism>
<sequence length="157" mass="16567">MVVENIEGVLNLRRGYDFVVVRLYGNVSKLQQKGGGNERLYFEFMSKLASAMMIIDAGAVQAGCSCSVPDVVDQESVDFNSGLILVGQIVVPLGSLQDSPGLALGGATHSKCPLISADVKDSFDSFLTVIGSEIKKTAVAAATGAKYARAIQGRIPR</sequence>
<gene>
    <name evidence="1" type="ORF">Syun_001705</name>
</gene>
<dbReference type="AlphaFoldDB" id="A0AAP0LF94"/>
<protein>
    <submittedName>
        <fullName evidence="1">Uncharacterized protein</fullName>
    </submittedName>
</protein>
<dbReference type="Proteomes" id="UP001420932">
    <property type="component" value="Unassembled WGS sequence"/>
</dbReference>
<proteinExistence type="predicted"/>
<dbReference type="EMBL" id="JBBNAF010000001">
    <property type="protein sequence ID" value="KAK9169565.1"/>
    <property type="molecule type" value="Genomic_DNA"/>
</dbReference>
<accession>A0AAP0LF94</accession>
<evidence type="ECO:0000313" key="2">
    <source>
        <dbReference type="Proteomes" id="UP001420932"/>
    </source>
</evidence>
<comment type="caution">
    <text evidence="1">The sequence shown here is derived from an EMBL/GenBank/DDBJ whole genome shotgun (WGS) entry which is preliminary data.</text>
</comment>
<keyword evidence="2" id="KW-1185">Reference proteome</keyword>
<name>A0AAP0LF94_9MAGN</name>